<organism evidence="2 3">
    <name type="scientific">Thalassomonas viridans</name>
    <dbReference type="NCBI Taxonomy" id="137584"/>
    <lineage>
        <taxon>Bacteria</taxon>
        <taxon>Pseudomonadati</taxon>
        <taxon>Pseudomonadota</taxon>
        <taxon>Gammaproteobacteria</taxon>
        <taxon>Alteromonadales</taxon>
        <taxon>Colwelliaceae</taxon>
        <taxon>Thalassomonas</taxon>
    </lineage>
</organism>
<reference evidence="2 3" key="2">
    <citation type="journal article" date="2022" name="Mar. Drugs">
        <title>Bioassay-Guided Fractionation Leads to the Detection of Cholic Acid Generated by the Rare Thalassomonas sp.</title>
        <authorList>
            <person name="Pheiffer F."/>
            <person name="Schneider Y.K."/>
            <person name="Hansen E.H."/>
            <person name="Andersen J.H."/>
            <person name="Isaksson J."/>
            <person name="Busche T."/>
            <person name="R C."/>
            <person name="Kalinowski J."/>
            <person name="Zyl L.V."/>
            <person name="Trindade M."/>
        </authorList>
    </citation>
    <scope>NUCLEOTIDE SEQUENCE [LARGE SCALE GENOMIC DNA]</scope>
    <source>
        <strain evidence="2 3">XOM25</strain>
    </source>
</reference>
<dbReference type="AlphaFoldDB" id="A0AAE9Z242"/>
<evidence type="ECO:0008006" key="4">
    <source>
        <dbReference type="Google" id="ProtNLM"/>
    </source>
</evidence>
<dbReference type="EMBL" id="CP059733">
    <property type="protein sequence ID" value="WDE05406.1"/>
    <property type="molecule type" value="Genomic_DNA"/>
</dbReference>
<sequence length="157" mass="17152">MKISLFLLGLVLFAGEVAAGDVVYVNGARHSLETSDFTDPTPGSIGVQRYYKNLEVIGGEAGGELIFDIDLRVNGGGVYNSQLPMYHYKVNLMALCNSTFVGTDNAEAYLFEANSEMKLFTNRLVTFGSGCNKVTLMATVWMEDSELELNISIAEPF</sequence>
<dbReference type="KEGG" id="tvd:SG34_000185"/>
<accession>A0AAE9Z242</accession>
<feature type="chain" id="PRO_5042206921" description="DUF4402 domain-containing protein" evidence="1">
    <location>
        <begin position="20"/>
        <end position="157"/>
    </location>
</feature>
<evidence type="ECO:0000313" key="3">
    <source>
        <dbReference type="Proteomes" id="UP000032352"/>
    </source>
</evidence>
<reference evidence="2 3" key="1">
    <citation type="journal article" date="2015" name="Genome Announc.">
        <title>Draft Genome Sequences of Marine Isolates of Thalassomonas viridans and Thalassomonas actiniarum.</title>
        <authorList>
            <person name="Olonade I."/>
            <person name="van Zyl L.J."/>
            <person name="Trindade M."/>
        </authorList>
    </citation>
    <scope>NUCLEOTIDE SEQUENCE [LARGE SCALE GENOMIC DNA]</scope>
    <source>
        <strain evidence="2 3">XOM25</strain>
    </source>
</reference>
<evidence type="ECO:0000313" key="2">
    <source>
        <dbReference type="EMBL" id="WDE05406.1"/>
    </source>
</evidence>
<keyword evidence="1" id="KW-0732">Signal</keyword>
<dbReference type="RefSeq" id="WP_044837126.1">
    <property type="nucleotide sequence ID" value="NZ_CP059733.1"/>
</dbReference>
<protein>
    <recommendedName>
        <fullName evidence="4">DUF4402 domain-containing protein</fullName>
    </recommendedName>
</protein>
<proteinExistence type="predicted"/>
<evidence type="ECO:0000256" key="1">
    <source>
        <dbReference type="SAM" id="SignalP"/>
    </source>
</evidence>
<feature type="signal peptide" evidence="1">
    <location>
        <begin position="1"/>
        <end position="19"/>
    </location>
</feature>
<gene>
    <name evidence="2" type="ORF">SG34_000185</name>
</gene>
<dbReference type="Proteomes" id="UP000032352">
    <property type="component" value="Chromosome"/>
</dbReference>
<keyword evidence="3" id="KW-1185">Reference proteome</keyword>
<name>A0AAE9Z242_9GAMM</name>